<dbReference type="EMBL" id="LGGP01000023">
    <property type="protein sequence ID" value="KUK81964.1"/>
    <property type="molecule type" value="Genomic_DNA"/>
</dbReference>
<organism evidence="1 2">
    <name type="scientific">Mesotoga prima</name>
    <dbReference type="NCBI Taxonomy" id="1184387"/>
    <lineage>
        <taxon>Bacteria</taxon>
        <taxon>Thermotogati</taxon>
        <taxon>Thermotogota</taxon>
        <taxon>Thermotogae</taxon>
        <taxon>Kosmotogales</taxon>
        <taxon>Kosmotogaceae</taxon>
        <taxon>Mesotoga</taxon>
    </lineage>
</organism>
<evidence type="ECO:0000313" key="2">
    <source>
        <dbReference type="Proteomes" id="UP000054092"/>
    </source>
</evidence>
<dbReference type="AlphaFoldDB" id="A0A101HSB8"/>
<gene>
    <name evidence="1" type="ORF">XD94_0245</name>
</gene>
<protein>
    <submittedName>
        <fullName evidence="1">Putative PAS/PAC sensor protein</fullName>
    </submittedName>
</protein>
<comment type="caution">
    <text evidence="1">The sequence shown here is derived from an EMBL/GenBank/DDBJ whole genome shotgun (WGS) entry which is preliminary data.</text>
</comment>
<sequence length="54" mass="6083">MVSRRPYRASKGFGEAIEEIMKNSGILYDKEVVAACIDLIEAGFNIKRSNYSKL</sequence>
<name>A0A101HSB8_9BACT</name>
<proteinExistence type="predicted"/>
<dbReference type="Proteomes" id="UP000054092">
    <property type="component" value="Unassembled WGS sequence"/>
</dbReference>
<evidence type="ECO:0000313" key="1">
    <source>
        <dbReference type="EMBL" id="KUK81964.1"/>
    </source>
</evidence>
<accession>A0A101HSB8</accession>
<reference evidence="2" key="1">
    <citation type="journal article" date="2015" name="MBio">
        <title>Genome-Resolved Metagenomic Analysis Reveals Roles for Candidate Phyla and Other Microbial Community Members in Biogeochemical Transformations in Oil Reservoirs.</title>
        <authorList>
            <person name="Hu P."/>
            <person name="Tom L."/>
            <person name="Singh A."/>
            <person name="Thomas B.C."/>
            <person name="Baker B.J."/>
            <person name="Piceno Y.M."/>
            <person name="Andersen G.L."/>
            <person name="Banfield J.F."/>
        </authorList>
    </citation>
    <scope>NUCLEOTIDE SEQUENCE [LARGE SCALE GENOMIC DNA]</scope>
</reference>
<dbReference type="Gene3D" id="1.10.3210.10">
    <property type="entry name" value="Hypothetical protein af1432"/>
    <property type="match status" value="1"/>
</dbReference>